<feature type="domain" description="RSE1/DDB1/CPSF1 first beta-propeller" evidence="5">
    <location>
        <begin position="80"/>
        <end position="461"/>
    </location>
</feature>
<dbReference type="GO" id="GO:0003676">
    <property type="term" value="F:nucleic acid binding"/>
    <property type="evidence" value="ECO:0007669"/>
    <property type="project" value="InterPro"/>
</dbReference>
<keyword evidence="2" id="KW-0539">Nucleus</keyword>
<reference evidence="7 8" key="1">
    <citation type="submission" date="2014-04" db="EMBL/GenBank/DDBJ databases">
        <authorList>
            <consortium name="DOE Joint Genome Institute"/>
            <person name="Kuo A."/>
            <person name="Kohler A."/>
            <person name="Nagy L.G."/>
            <person name="Floudas D."/>
            <person name="Copeland A."/>
            <person name="Barry K.W."/>
            <person name="Cichocki N."/>
            <person name="Veneault-Fourrey C."/>
            <person name="LaButti K."/>
            <person name="Lindquist E.A."/>
            <person name="Lipzen A."/>
            <person name="Lundell T."/>
            <person name="Morin E."/>
            <person name="Murat C."/>
            <person name="Sun H."/>
            <person name="Tunlid A."/>
            <person name="Henrissat B."/>
            <person name="Grigoriev I.V."/>
            <person name="Hibbett D.S."/>
            <person name="Martin F."/>
            <person name="Nordberg H.P."/>
            <person name="Cantor M.N."/>
            <person name="Hua S.X."/>
        </authorList>
    </citation>
    <scope>NUCLEOTIDE SEQUENCE [LARGE SCALE GENOMIC DNA]</scope>
    <source>
        <strain evidence="7 8">Foug A</strain>
    </source>
</reference>
<dbReference type="GO" id="GO:0005634">
    <property type="term" value="C:nucleus"/>
    <property type="evidence" value="ECO:0007669"/>
    <property type="project" value="UniProtKB-SubCell"/>
</dbReference>
<evidence type="ECO:0008006" key="9">
    <source>
        <dbReference type="Google" id="ProtNLM"/>
    </source>
</evidence>
<dbReference type="InterPro" id="IPR015943">
    <property type="entry name" value="WD40/YVTN_repeat-like_dom_sf"/>
</dbReference>
<dbReference type="Pfam" id="PF10433">
    <property type="entry name" value="Beta-prop_RSE1_1st"/>
    <property type="match status" value="1"/>
</dbReference>
<dbReference type="Proteomes" id="UP000053989">
    <property type="component" value="Unassembled WGS sequence"/>
</dbReference>
<evidence type="ECO:0000256" key="2">
    <source>
        <dbReference type="ARBA" id="ARBA00023242"/>
    </source>
</evidence>
<evidence type="ECO:0000313" key="7">
    <source>
        <dbReference type="EMBL" id="KIM66612.1"/>
    </source>
</evidence>
<dbReference type="Pfam" id="PF03178">
    <property type="entry name" value="CPSF_A"/>
    <property type="match status" value="1"/>
</dbReference>
<name>A0A0C3ANT7_9AGAM</name>
<proteinExistence type="predicted"/>
<keyword evidence="8" id="KW-1185">Reference proteome</keyword>
<dbReference type="InterPro" id="IPR018846">
    <property type="entry name" value="Beta-prop_RSE1/DDB1/CPSF1_1st"/>
</dbReference>
<dbReference type="InterPro" id="IPR004871">
    <property type="entry name" value="RSE1/DDB1/CPSF1_C"/>
</dbReference>
<dbReference type="InterPro" id="IPR050358">
    <property type="entry name" value="RSE1/DDB1/CFT1"/>
</dbReference>
<evidence type="ECO:0000259" key="6">
    <source>
        <dbReference type="Pfam" id="PF23726"/>
    </source>
</evidence>
<gene>
    <name evidence="7" type="ORF">SCLCIDRAFT_14455</name>
</gene>
<dbReference type="Gene3D" id="2.130.10.10">
    <property type="entry name" value="YVTN repeat-like/Quinoprotein amine dehydrogenase"/>
    <property type="match status" value="3"/>
</dbReference>
<dbReference type="OrthoDB" id="433457at2759"/>
<evidence type="ECO:0000259" key="4">
    <source>
        <dbReference type="Pfam" id="PF03178"/>
    </source>
</evidence>
<dbReference type="EMBL" id="KN822016">
    <property type="protein sequence ID" value="KIM66612.1"/>
    <property type="molecule type" value="Genomic_DNA"/>
</dbReference>
<sequence>MSRPTCDRNKIGKQTSSWRTNPLVVCRSSLRYLQNLDRRGSNSTSEEDLIVPGVLRVVTTYHHPSSVLDSTKCILSGEGDSEFLIVAKLNRVDFYSIHPEGLRYENGIEIWGRVRAVRSIQLRVRDTAPRSFFGYRLSSLQPCRAISVLVLTDHPEPDLVFLSFTLSRSGVSDLTFNKRLSLFQRNARPAEFFHDVVINYSGRFAVVSVYTARLLIVLLDDEGQYERDVDNSTAELNLLGLAFVGVNTLALLHIDFQQRIQLLARDINVDEIQLSPMTSPILPPASLPQQWFPVEDHPPRLVFVSADQEMDRDFTGGVLVVGGCKILFYDLASGPVAEQNLRRARRIEHKKRSVDAEEASKAKQKEQEREWRKRKARAVVNWPWSEVTATCTLDESKHKFLVGDKFGRLAMLHVDTTGVPSLTLVALGEASSPTTLTYLTRQVVYLGSHFGDSQLLRISTSVVSNANSPTLPVPTSIRTLKPKELAAAGKRRADDVAEGLIVNGDGGYLEELESFNNLAPIVDAVMVDIDSTGQKEIVTCSGGRNTGSLKVVRRGADFKEAAVVHGVTNASKVWTLSQRYNDPEHTHLIVSTLERTHVFCLDKERGAMVSSAQGNSIGFDTSTRTLVAANIMRRNRVAGSSTYEDSSLVIQVVPLGLLLLEYDLSSGEFTRKGGLWTLDKFADPHLQQSFLGQEIVAADVNASQVIIALSFRWVLQICLDGDQFIKQRIRQFPHEISAVSCVPLDPSKAFTNQFALSFWKSNHIQIVKLSARDTNLPDLCRSPDMPTGPRSLLLHTFVSDGGEKQKHPHLLVGLMDGSVVSFVYRDNALVDMKTISIGTLPVSLHPVAIEGRNAVVACGNRASVLCWEKERLVASPLMIKDVAAAAYLNTKAYPASMVLAGPESLVVGAVTRFEKVHVRSVPLGYDAPRCIVHCPSWKAFAVACLRIVPAQVGQAEVFSSSVQLFNETSFEKLAQLTVNNGEEVTALHSCSVTLGGVLVPFICAGITVYDSQEREPSQGRVVLLQTTALTALAAAEVEGCVYALTSVGDIIVAAVNSSLVLFSMEGTERRASLRQVTVWNHNYLISTLVSSGDQLLVGDALTSVSLLRVTGSEVELIAKDYGSLWPTSAQMLDEKSLIGANSDYNMFAFRLQQTELQKILEREGHYFLGDIVNKFIPGTLGSYEVSADSPIEAKQLFFTPTGQIGVVINMSDELSLHMTALQRNLSSYYERKEGVNHSRFRAPKNNRGRSDSEATSFGFLDGDFLERFLLFKEGRQALDQIMEGQSEPERLTISVQRIQRVLERLQSMH</sequence>
<evidence type="ECO:0000259" key="5">
    <source>
        <dbReference type="Pfam" id="PF10433"/>
    </source>
</evidence>
<dbReference type="InParanoid" id="A0A0C3ANT7"/>
<dbReference type="FunCoup" id="A0A0C3ANT7">
    <property type="interactions" value="781"/>
</dbReference>
<feature type="compositionally biased region" description="Basic and acidic residues" evidence="3">
    <location>
        <begin position="353"/>
        <end position="370"/>
    </location>
</feature>
<dbReference type="Pfam" id="PF23726">
    <property type="entry name" value="Beta-prop_RSE1_2nd"/>
    <property type="match status" value="1"/>
</dbReference>
<dbReference type="InterPro" id="IPR058543">
    <property type="entry name" value="Beta-prop_RSE1/DDB1/CPSF1_2nd"/>
</dbReference>
<reference evidence="8" key="2">
    <citation type="submission" date="2015-01" db="EMBL/GenBank/DDBJ databases">
        <title>Evolutionary Origins and Diversification of the Mycorrhizal Mutualists.</title>
        <authorList>
            <consortium name="DOE Joint Genome Institute"/>
            <consortium name="Mycorrhizal Genomics Consortium"/>
            <person name="Kohler A."/>
            <person name="Kuo A."/>
            <person name="Nagy L.G."/>
            <person name="Floudas D."/>
            <person name="Copeland A."/>
            <person name="Barry K.W."/>
            <person name="Cichocki N."/>
            <person name="Veneault-Fourrey C."/>
            <person name="LaButti K."/>
            <person name="Lindquist E.A."/>
            <person name="Lipzen A."/>
            <person name="Lundell T."/>
            <person name="Morin E."/>
            <person name="Murat C."/>
            <person name="Riley R."/>
            <person name="Ohm R."/>
            <person name="Sun H."/>
            <person name="Tunlid A."/>
            <person name="Henrissat B."/>
            <person name="Grigoriev I.V."/>
            <person name="Hibbett D.S."/>
            <person name="Martin F."/>
        </authorList>
    </citation>
    <scope>NUCLEOTIDE SEQUENCE [LARGE SCALE GENOMIC DNA]</scope>
    <source>
        <strain evidence="8">Foug A</strain>
    </source>
</reference>
<dbReference type="Gene3D" id="1.10.150.910">
    <property type="match status" value="1"/>
</dbReference>
<dbReference type="PANTHER" id="PTHR10644">
    <property type="entry name" value="DNA REPAIR/RNA PROCESSING CPSF FAMILY"/>
    <property type="match status" value="1"/>
</dbReference>
<feature type="domain" description="RSE1/DDB1/CPSF1 second beta-propeller" evidence="6">
    <location>
        <begin position="569"/>
        <end position="900"/>
    </location>
</feature>
<organism evidence="7 8">
    <name type="scientific">Scleroderma citrinum Foug A</name>
    <dbReference type="NCBI Taxonomy" id="1036808"/>
    <lineage>
        <taxon>Eukaryota</taxon>
        <taxon>Fungi</taxon>
        <taxon>Dikarya</taxon>
        <taxon>Basidiomycota</taxon>
        <taxon>Agaricomycotina</taxon>
        <taxon>Agaricomycetes</taxon>
        <taxon>Agaricomycetidae</taxon>
        <taxon>Boletales</taxon>
        <taxon>Sclerodermatineae</taxon>
        <taxon>Sclerodermataceae</taxon>
        <taxon>Scleroderma</taxon>
    </lineage>
</organism>
<feature type="region of interest" description="Disordered" evidence="3">
    <location>
        <begin position="349"/>
        <end position="370"/>
    </location>
</feature>
<comment type="subcellular location">
    <subcellularLocation>
        <location evidence="1">Nucleus</location>
    </subcellularLocation>
</comment>
<evidence type="ECO:0000313" key="8">
    <source>
        <dbReference type="Proteomes" id="UP000053989"/>
    </source>
</evidence>
<evidence type="ECO:0000256" key="3">
    <source>
        <dbReference type="SAM" id="MobiDB-lite"/>
    </source>
</evidence>
<protein>
    <recommendedName>
        <fullName evidence="9">DNA damage-binding protein 1</fullName>
    </recommendedName>
</protein>
<dbReference type="HOGENOM" id="CLU_002893_0_0_1"/>
<dbReference type="STRING" id="1036808.A0A0C3ANT7"/>
<evidence type="ECO:0000256" key="1">
    <source>
        <dbReference type="ARBA" id="ARBA00004123"/>
    </source>
</evidence>
<feature type="domain" description="RSE1/DDB1/CPSF1 C-terminal" evidence="4">
    <location>
        <begin position="960"/>
        <end position="1269"/>
    </location>
</feature>
<accession>A0A0C3ANT7</accession>